<name>A0ABN6ZN45_9CREN</name>
<evidence type="ECO:0000256" key="6">
    <source>
        <dbReference type="ARBA" id="ARBA00022723"/>
    </source>
</evidence>
<dbReference type="NCBIfam" id="TIGR00372">
    <property type="entry name" value="cas4"/>
    <property type="match status" value="1"/>
</dbReference>
<comment type="similarity">
    <text evidence="2 13">Belongs to the CRISPR-associated exonuclease Cas4 family.</text>
</comment>
<gene>
    <name evidence="15" type="ORF">PABY_12390</name>
</gene>
<evidence type="ECO:0000313" key="16">
    <source>
        <dbReference type="Proteomes" id="UP001341135"/>
    </source>
</evidence>
<dbReference type="EC" id="3.1.12.1" evidence="3 13"/>
<evidence type="ECO:0000256" key="12">
    <source>
        <dbReference type="ARBA" id="ARBA00023211"/>
    </source>
</evidence>
<evidence type="ECO:0000256" key="10">
    <source>
        <dbReference type="ARBA" id="ARBA00023014"/>
    </source>
</evidence>
<evidence type="ECO:0000256" key="5">
    <source>
        <dbReference type="ARBA" id="ARBA00022722"/>
    </source>
</evidence>
<comment type="function">
    <text evidence="13">CRISPR (clustered regularly interspaced short palindromic repeat) is an adaptive immune system that provides protection against mobile genetic elements (viruses, transposable elements and conjugative plasmids). CRISPR clusters contain sequences complementary to antecedent mobile elements and target invading nucleic acids. CRISPR clusters are transcribed and processed into CRISPR RNA (crRNA).</text>
</comment>
<evidence type="ECO:0000256" key="1">
    <source>
        <dbReference type="ARBA" id="ARBA00001936"/>
    </source>
</evidence>
<protein>
    <recommendedName>
        <fullName evidence="4 13">CRISPR-associated exonuclease Cas4</fullName>
        <ecNumber evidence="3 13">3.1.12.1</ecNumber>
    </recommendedName>
</protein>
<evidence type="ECO:0000259" key="14">
    <source>
        <dbReference type="Pfam" id="PF12705"/>
    </source>
</evidence>
<keyword evidence="16" id="KW-1185">Reference proteome</keyword>
<keyword evidence="9 13" id="KW-0408">Iron</keyword>
<keyword evidence="8 13" id="KW-0269">Exonuclease</keyword>
<keyword evidence="12 13" id="KW-0464">Manganese</keyword>
<comment type="cofactor">
    <cofactor evidence="13">
        <name>iron-sulfur cluster</name>
        <dbReference type="ChEBI" id="CHEBI:30408"/>
    </cofactor>
</comment>
<organism evidence="15 16">
    <name type="scientific">Pyrodictium abyssi</name>
    <dbReference type="NCBI Taxonomy" id="54256"/>
    <lineage>
        <taxon>Archaea</taxon>
        <taxon>Thermoproteota</taxon>
        <taxon>Thermoprotei</taxon>
        <taxon>Desulfurococcales</taxon>
        <taxon>Pyrodictiaceae</taxon>
        <taxon>Pyrodictium</taxon>
    </lineage>
</organism>
<dbReference type="InterPro" id="IPR051827">
    <property type="entry name" value="Cas4_exonuclease"/>
</dbReference>
<evidence type="ECO:0000256" key="3">
    <source>
        <dbReference type="ARBA" id="ARBA00012768"/>
    </source>
</evidence>
<dbReference type="Gene3D" id="3.90.320.10">
    <property type="match status" value="1"/>
</dbReference>
<dbReference type="InterPro" id="IPR013343">
    <property type="entry name" value="CRISPR-assoc_prot_Cas4"/>
</dbReference>
<evidence type="ECO:0000256" key="7">
    <source>
        <dbReference type="ARBA" id="ARBA00022801"/>
    </source>
</evidence>
<reference evidence="15 16" key="1">
    <citation type="submission" date="2023-09" db="EMBL/GenBank/DDBJ databases">
        <title>Pyrofollis japonicus gen. nov. sp. nov., a novel member of the family Pyrodictiaceae isolated from the Iheya North hydrothermal field.</title>
        <authorList>
            <person name="Miyazaki U."/>
            <person name="Sanari M."/>
            <person name="Tame A."/>
            <person name="Kitajima M."/>
            <person name="Okamoto A."/>
            <person name="Sawayama S."/>
            <person name="Miyazaki J."/>
            <person name="Takai K."/>
            <person name="Nakagawa S."/>
        </authorList>
    </citation>
    <scope>NUCLEOTIDE SEQUENCE [LARGE SCALE GENOMIC DNA]</scope>
    <source>
        <strain evidence="15 16">AV2</strain>
    </source>
</reference>
<dbReference type="Pfam" id="PF12705">
    <property type="entry name" value="PDDEXK_1"/>
    <property type="match status" value="1"/>
</dbReference>
<evidence type="ECO:0000256" key="4">
    <source>
        <dbReference type="ARBA" id="ARBA00020049"/>
    </source>
</evidence>
<proteinExistence type="inferred from homology"/>
<evidence type="ECO:0000313" key="15">
    <source>
        <dbReference type="EMBL" id="BES81672.1"/>
    </source>
</evidence>
<feature type="domain" description="PD-(D/E)XK endonuclease-like" evidence="14">
    <location>
        <begin position="43"/>
        <end position="190"/>
    </location>
</feature>
<dbReference type="InterPro" id="IPR011604">
    <property type="entry name" value="PDDEXK-like_dom_sf"/>
</dbReference>
<dbReference type="Proteomes" id="UP001341135">
    <property type="component" value="Chromosome"/>
</dbReference>
<evidence type="ECO:0000256" key="9">
    <source>
        <dbReference type="ARBA" id="ARBA00023004"/>
    </source>
</evidence>
<dbReference type="PANTHER" id="PTHR36531:SF2">
    <property type="entry name" value="CRISPR-ASSOCIATED EXONUCLEASE CAS4"/>
    <property type="match status" value="1"/>
</dbReference>
<evidence type="ECO:0000256" key="2">
    <source>
        <dbReference type="ARBA" id="ARBA00009189"/>
    </source>
</evidence>
<keyword evidence="11 13" id="KW-0051">Antiviral defense</keyword>
<keyword evidence="6 13" id="KW-0479">Metal-binding</keyword>
<sequence length="194" mass="21768">MPGHPEYTSPRPVTATLVKLHEWCPLLAWLAANTAPGIAPTPSMQQGRRSHAPDELTRIARQLGLQHAMVQVPLHSTRHNASGTIDILDPETGTIIEVKATARRRPHRSHLAQLAVYTLLAAENNLHPRRAAIATPEPRIIAELPIDHHTLQWAEKLIHRTRRTIDNPTPPLANQPPQKCRYCTHRHICPYPNT</sequence>
<keyword evidence="5 13" id="KW-0540">Nuclease</keyword>
<comment type="cofactor">
    <cofactor evidence="1">
        <name>Mn(2+)</name>
        <dbReference type="ChEBI" id="CHEBI:29035"/>
    </cofactor>
</comment>
<evidence type="ECO:0000256" key="13">
    <source>
        <dbReference type="RuleBase" id="RU365022"/>
    </source>
</evidence>
<dbReference type="InterPro" id="IPR038726">
    <property type="entry name" value="PDDEXK_AddAB-type"/>
</dbReference>
<dbReference type="GeneID" id="89289255"/>
<keyword evidence="7 13" id="KW-0378">Hydrolase</keyword>
<dbReference type="RefSeq" id="WP_338248279.1">
    <property type="nucleotide sequence ID" value="NZ_AP028907.1"/>
</dbReference>
<evidence type="ECO:0000256" key="8">
    <source>
        <dbReference type="ARBA" id="ARBA00022839"/>
    </source>
</evidence>
<dbReference type="EMBL" id="AP028907">
    <property type="protein sequence ID" value="BES81672.1"/>
    <property type="molecule type" value="Genomic_DNA"/>
</dbReference>
<evidence type="ECO:0000256" key="11">
    <source>
        <dbReference type="ARBA" id="ARBA00023118"/>
    </source>
</evidence>
<keyword evidence="10 13" id="KW-0411">Iron-sulfur</keyword>
<dbReference type="PANTHER" id="PTHR36531">
    <property type="entry name" value="CRISPR-ASSOCIATED EXONUCLEASE CAS4"/>
    <property type="match status" value="1"/>
</dbReference>
<accession>A0ABN6ZN45</accession>
<comment type="cofactor">
    <cofactor evidence="13">
        <name>Mg(2+)</name>
        <dbReference type="ChEBI" id="CHEBI:18420"/>
    </cofactor>
    <cofactor evidence="13">
        <name>Mn(2+)</name>
        <dbReference type="ChEBI" id="CHEBI:29035"/>
    </cofactor>
    <text evidence="13">Mg(2+) or Mn(2+) required for ssDNA cleavage activity.</text>
</comment>